<dbReference type="Pfam" id="PF00078">
    <property type="entry name" value="RVT_1"/>
    <property type="match status" value="1"/>
</dbReference>
<organism evidence="2 3">
    <name type="scientific">Eubacterium multiforme</name>
    <dbReference type="NCBI Taxonomy" id="83339"/>
    <lineage>
        <taxon>Bacteria</taxon>
        <taxon>Bacillati</taxon>
        <taxon>Bacillota</taxon>
        <taxon>Clostridia</taxon>
        <taxon>Eubacteriales</taxon>
        <taxon>Eubacteriaceae</taxon>
        <taxon>Eubacterium</taxon>
    </lineage>
</organism>
<dbReference type="InterPro" id="IPR000477">
    <property type="entry name" value="RT_dom"/>
</dbReference>
<feature type="domain" description="Reverse transcriptase" evidence="1">
    <location>
        <begin position="1"/>
        <end position="239"/>
    </location>
</feature>
<evidence type="ECO:0000313" key="3">
    <source>
        <dbReference type="Proteomes" id="UP001228504"/>
    </source>
</evidence>
<evidence type="ECO:0000313" key="2">
    <source>
        <dbReference type="EMBL" id="MDQ0150639.1"/>
    </source>
</evidence>
<keyword evidence="3" id="KW-1185">Reference proteome</keyword>
<accession>A0ABT9UWM5</accession>
<gene>
    <name evidence="2" type="ORF">J2S18_002588</name>
</gene>
<dbReference type="EMBL" id="JAUSUF010000011">
    <property type="protein sequence ID" value="MDQ0150639.1"/>
    <property type="molecule type" value="Genomic_DNA"/>
</dbReference>
<protein>
    <recommendedName>
        <fullName evidence="1">Reverse transcriptase domain-containing protein</fullName>
    </recommendedName>
</protein>
<name>A0ABT9UWM5_9FIRM</name>
<proteinExistence type="predicted"/>
<dbReference type="SUPFAM" id="SSF56672">
    <property type="entry name" value="DNA/RNA polymerases"/>
    <property type="match status" value="1"/>
</dbReference>
<sequence>MDTQVDVKAEGIFNDIERESYNFNRYKRELFTQQGRKRIVYSYPKLSCEDILCQYLKRQVDKTFKIRYASRSRIINILFNILPVIKDMNDFVIIRADFKSFFDSVLTEHVYNKYIRESVMSRSDKELLEQYISEFKYCFAGLCLSNGMSEIVCRDFDERIKAKLTKYGVFFYERYVDDMLIITNRYISQRIFEDVMKETIGDVFGKCPVKLSMSPGKFSFISRRNLSTKQKFNFLGYEYEIKEVTNQKGIKKMQFVYGIAEKKQRKYTGIIERAIIQYKKDNDLELLRQRIKIYSSRVVIARTIGSSSFDWLTKGVVASYNELRYHTDSLSTDTEKFLKNLYIDLLNKYNIAIPYFFKQSMREDSIYNLYSTMKRNRTIMFEKSIGVSEETLLKWIKKLDSTYNSCNKDYYRIVVDYLEMIKVK</sequence>
<dbReference type="InterPro" id="IPR043502">
    <property type="entry name" value="DNA/RNA_pol_sf"/>
</dbReference>
<evidence type="ECO:0000259" key="1">
    <source>
        <dbReference type="PROSITE" id="PS50878"/>
    </source>
</evidence>
<reference evidence="2 3" key="1">
    <citation type="submission" date="2023-07" db="EMBL/GenBank/DDBJ databases">
        <title>Genomic Encyclopedia of Type Strains, Phase IV (KMG-IV): sequencing the most valuable type-strain genomes for metagenomic binning, comparative biology and taxonomic classification.</title>
        <authorList>
            <person name="Goeker M."/>
        </authorList>
    </citation>
    <scope>NUCLEOTIDE SEQUENCE [LARGE SCALE GENOMIC DNA]</scope>
    <source>
        <strain evidence="2 3">DSM 20694</strain>
    </source>
</reference>
<dbReference type="PROSITE" id="PS50878">
    <property type="entry name" value="RT_POL"/>
    <property type="match status" value="1"/>
</dbReference>
<comment type="caution">
    <text evidence="2">The sequence shown here is derived from an EMBL/GenBank/DDBJ whole genome shotgun (WGS) entry which is preliminary data.</text>
</comment>
<dbReference type="Proteomes" id="UP001228504">
    <property type="component" value="Unassembled WGS sequence"/>
</dbReference>